<feature type="region of interest" description="Disordered" evidence="1">
    <location>
        <begin position="423"/>
        <end position="447"/>
    </location>
</feature>
<evidence type="ECO:0000313" key="3">
    <source>
        <dbReference type="Proteomes" id="UP000184476"/>
    </source>
</evidence>
<gene>
    <name evidence="2" type="ORF">SAMN05444392_11354</name>
</gene>
<accession>A0A1M5ADS9</accession>
<sequence length="447" mass="51886">MVQIFVDLRTKIRFKSGLKSSDSTILEYLIFLMENDNAYAWFAVCLGAVDTWLGRNSIQNRQTDQVFHDAYKIGQLMAGKRFTDHKGKLITITVDPNFLTKNWIKNKEHLITMPNFSRCSTQGNVTIPSYVKQIIRDALRYNHEIEELRSYASPKIKTFKRDAEDSLKYSTVALLNFFVGSGLALLEGQEQKQEALKNQIHVAGQDMEEDYSLIRDTGRDFVLSCSKYFHKTPQILREIVLQNRGDLLDLYLYGMNHSAEFPPMKYTGKPSKEESHIIRLGWMFSRREQVIDFEQRAQKDAILAGDYPEVKTFINGIKQKYSKEIPPLLRKAILDDHIHLVDVFLNGYRSVLIPDYRIEDITLEELVANPHQIPPPFQGRKEEQLFKEGCDYAKNQAKQPQFHALPFSPEDREFWELLNRHPGPSDFFSRPSRPLLNSTSKGRDRDE</sequence>
<reference evidence="2 3" key="1">
    <citation type="submission" date="2016-11" db="EMBL/GenBank/DDBJ databases">
        <authorList>
            <person name="Jaros S."/>
            <person name="Januszkiewicz K."/>
            <person name="Wedrychowicz H."/>
        </authorList>
    </citation>
    <scope>NUCLEOTIDE SEQUENCE [LARGE SCALE GENOMIC DNA]</scope>
    <source>
        <strain evidence="2 3">DSM 44666</strain>
    </source>
</reference>
<protein>
    <submittedName>
        <fullName evidence="2">Uncharacterized protein</fullName>
    </submittedName>
</protein>
<dbReference type="Proteomes" id="UP000184476">
    <property type="component" value="Unassembled WGS sequence"/>
</dbReference>
<dbReference type="EMBL" id="FQVL01000013">
    <property type="protein sequence ID" value="SHF28450.1"/>
    <property type="molecule type" value="Genomic_DNA"/>
</dbReference>
<proteinExistence type="predicted"/>
<name>A0A1M5ADS9_9BACL</name>
<evidence type="ECO:0000313" key="2">
    <source>
        <dbReference type="EMBL" id="SHF28450.1"/>
    </source>
</evidence>
<evidence type="ECO:0000256" key="1">
    <source>
        <dbReference type="SAM" id="MobiDB-lite"/>
    </source>
</evidence>
<keyword evidence="3" id="KW-1185">Reference proteome</keyword>
<organism evidence="2 3">
    <name type="scientific">Seinonella peptonophila</name>
    <dbReference type="NCBI Taxonomy" id="112248"/>
    <lineage>
        <taxon>Bacteria</taxon>
        <taxon>Bacillati</taxon>
        <taxon>Bacillota</taxon>
        <taxon>Bacilli</taxon>
        <taxon>Bacillales</taxon>
        <taxon>Thermoactinomycetaceae</taxon>
        <taxon>Seinonella</taxon>
    </lineage>
</organism>
<dbReference type="AlphaFoldDB" id="A0A1M5ADS9"/>